<dbReference type="RefSeq" id="WP_282100183.1">
    <property type="nucleotide sequence ID" value="NZ_FMIQ01000081.1"/>
</dbReference>
<evidence type="ECO:0008006" key="4">
    <source>
        <dbReference type="Google" id="ProtNLM"/>
    </source>
</evidence>
<proteinExistence type="predicted"/>
<organism evidence="2 3">
    <name type="scientific">Hafnia alvei</name>
    <dbReference type="NCBI Taxonomy" id="569"/>
    <lineage>
        <taxon>Bacteria</taxon>
        <taxon>Pseudomonadati</taxon>
        <taxon>Pseudomonadota</taxon>
        <taxon>Gammaproteobacteria</taxon>
        <taxon>Enterobacterales</taxon>
        <taxon>Hafniaceae</taxon>
        <taxon>Hafnia</taxon>
    </lineage>
</organism>
<reference evidence="2 3" key="1">
    <citation type="submission" date="2016-09" db="EMBL/GenBank/DDBJ databases">
        <authorList>
            <person name="Capua I."/>
            <person name="De Benedictis P."/>
            <person name="Joannis T."/>
            <person name="Lombin L.H."/>
            <person name="Cattoli G."/>
        </authorList>
    </citation>
    <scope>NUCLEOTIDE SEQUENCE [LARGE SCALE GENOMIC DNA]</scope>
    <source>
        <strain evidence="2 3">GB001</strain>
    </source>
</reference>
<dbReference type="AlphaFoldDB" id="A0A1C6Z6D7"/>
<dbReference type="PROSITE" id="PS51257">
    <property type="entry name" value="PROKAR_LIPOPROTEIN"/>
    <property type="match status" value="1"/>
</dbReference>
<keyword evidence="1" id="KW-0732">Signal</keyword>
<dbReference type="Proteomes" id="UP000094844">
    <property type="component" value="Unassembled WGS sequence"/>
</dbReference>
<dbReference type="EMBL" id="FMIQ01000081">
    <property type="protein sequence ID" value="SCM54752.1"/>
    <property type="molecule type" value="Genomic_DNA"/>
</dbReference>
<evidence type="ECO:0000313" key="2">
    <source>
        <dbReference type="EMBL" id="SCM54752.1"/>
    </source>
</evidence>
<evidence type="ECO:0000313" key="3">
    <source>
        <dbReference type="Proteomes" id="UP000094844"/>
    </source>
</evidence>
<name>A0A1C6Z6D7_HAFAL</name>
<evidence type="ECO:0000256" key="1">
    <source>
        <dbReference type="SAM" id="SignalP"/>
    </source>
</evidence>
<feature type="chain" id="PRO_5008751935" description="Lipoprotein" evidence="1">
    <location>
        <begin position="23"/>
        <end position="43"/>
    </location>
</feature>
<feature type="signal peptide" evidence="1">
    <location>
        <begin position="1"/>
        <end position="22"/>
    </location>
</feature>
<gene>
    <name evidence="2" type="ORF">BN1044_04263</name>
</gene>
<protein>
    <recommendedName>
        <fullName evidence="4">Lipoprotein</fullName>
    </recommendedName>
</protein>
<sequence>MKKVLALLIVAILGTASASAIACPKGEHPYGGSGSHHKGGYCA</sequence>
<accession>A0A1C6Z6D7</accession>